<evidence type="ECO:0000313" key="1">
    <source>
        <dbReference type="EMBL" id="WTQ76688.1"/>
    </source>
</evidence>
<name>A0AAU1LZB5_9ACTN</name>
<accession>A0AAU1LZB5</accession>
<proteinExistence type="predicted"/>
<gene>
    <name evidence="1" type="ORF">OG222_27820</name>
</gene>
<protein>
    <recommendedName>
        <fullName evidence="2">Thioredoxin domain-containing protein</fullName>
    </recommendedName>
</protein>
<evidence type="ECO:0008006" key="2">
    <source>
        <dbReference type="Google" id="ProtNLM"/>
    </source>
</evidence>
<organism evidence="1">
    <name type="scientific">Streptomyces sp. NBC_00148</name>
    <dbReference type="NCBI Taxonomy" id="2903626"/>
    <lineage>
        <taxon>Bacteria</taxon>
        <taxon>Bacillati</taxon>
        <taxon>Actinomycetota</taxon>
        <taxon>Actinomycetes</taxon>
        <taxon>Kitasatosporales</taxon>
        <taxon>Streptomycetaceae</taxon>
        <taxon>Streptomyces</taxon>
    </lineage>
</organism>
<reference evidence="1" key="1">
    <citation type="submission" date="2022-10" db="EMBL/GenBank/DDBJ databases">
        <title>The complete genomes of actinobacterial strains from the NBC collection.</title>
        <authorList>
            <person name="Joergensen T.S."/>
            <person name="Alvarez Arevalo M."/>
            <person name="Sterndorff E.B."/>
            <person name="Faurdal D."/>
            <person name="Vuksanovic O."/>
            <person name="Mourched A.-S."/>
            <person name="Charusanti P."/>
            <person name="Shaw S."/>
            <person name="Blin K."/>
            <person name="Weber T."/>
        </authorList>
    </citation>
    <scope>NUCLEOTIDE SEQUENCE</scope>
    <source>
        <strain evidence="1">NBC_00148</strain>
    </source>
</reference>
<dbReference type="AlphaFoldDB" id="A0AAU1LZB5"/>
<dbReference type="EMBL" id="CP108169">
    <property type="protein sequence ID" value="WTQ76688.1"/>
    <property type="molecule type" value="Genomic_DNA"/>
</dbReference>
<sequence>MTIVLACALLLLTAAVVVLFAMMGELASRTAAAPDAPATVSPLEEYRLGAVVEEWPEPLVSLGTGSRGVLLVLSTVCASCAKVAAQLSERGLNSATGPVGIVISCAEKEDGDDFVQRHGLTDLPHYVDERGAWVAGSFSVSQSPTALVFDDSVLSQGYLFSSVEDLLREAHLTKSAPAIV</sequence>